<evidence type="ECO:0000256" key="2">
    <source>
        <dbReference type="SAM" id="SignalP"/>
    </source>
</evidence>
<reference evidence="5" key="1">
    <citation type="submission" date="2017-02" db="UniProtKB">
        <authorList>
            <consortium name="WormBaseParasite"/>
        </authorList>
    </citation>
    <scope>IDENTIFICATION</scope>
</reference>
<protein>
    <submittedName>
        <fullName evidence="5">Kazal-like domain-containing protein</fullName>
    </submittedName>
</protein>
<evidence type="ECO:0000313" key="4">
    <source>
        <dbReference type="Proteomes" id="UP000276776"/>
    </source>
</evidence>
<name>A0A0N5D9F7_THECL</name>
<keyword evidence="4" id="KW-1185">Reference proteome</keyword>
<feature type="chain" id="PRO_5043126712" evidence="2">
    <location>
        <begin position="23"/>
        <end position="526"/>
    </location>
</feature>
<dbReference type="AlphaFoldDB" id="A0A0N5D9F7"/>
<feature type="region of interest" description="Disordered" evidence="1">
    <location>
        <begin position="132"/>
        <end position="176"/>
    </location>
</feature>
<dbReference type="WBParaSite" id="TCLT_0000976601-mRNA-1">
    <property type="protein sequence ID" value="TCLT_0000976601-mRNA-1"/>
    <property type="gene ID" value="TCLT_0000976601"/>
</dbReference>
<feature type="signal peptide" evidence="2">
    <location>
        <begin position="1"/>
        <end position="22"/>
    </location>
</feature>
<keyword evidence="2" id="KW-0732">Signal</keyword>
<evidence type="ECO:0000313" key="5">
    <source>
        <dbReference type="WBParaSite" id="TCLT_0000976601-mRNA-1"/>
    </source>
</evidence>
<feature type="compositionally biased region" description="Basic and acidic residues" evidence="1">
    <location>
        <begin position="136"/>
        <end position="146"/>
    </location>
</feature>
<reference evidence="3 4" key="2">
    <citation type="submission" date="2018-11" db="EMBL/GenBank/DDBJ databases">
        <authorList>
            <consortium name="Pathogen Informatics"/>
        </authorList>
    </citation>
    <scope>NUCLEOTIDE SEQUENCE [LARGE SCALE GENOMIC DNA]</scope>
</reference>
<organism evidence="5">
    <name type="scientific">Thelazia callipaeda</name>
    <name type="common">Oriental eyeworm</name>
    <name type="synonym">Parasitic nematode</name>
    <dbReference type="NCBI Taxonomy" id="103827"/>
    <lineage>
        <taxon>Eukaryota</taxon>
        <taxon>Metazoa</taxon>
        <taxon>Ecdysozoa</taxon>
        <taxon>Nematoda</taxon>
        <taxon>Chromadorea</taxon>
        <taxon>Rhabditida</taxon>
        <taxon>Spirurina</taxon>
        <taxon>Spiruromorpha</taxon>
        <taxon>Thelazioidea</taxon>
        <taxon>Thelaziidae</taxon>
        <taxon>Thelazia</taxon>
    </lineage>
</organism>
<dbReference type="EMBL" id="UYYF01004872">
    <property type="protein sequence ID" value="VDN07411.1"/>
    <property type="molecule type" value="Genomic_DNA"/>
</dbReference>
<dbReference type="STRING" id="103827.A0A0N5D9F7"/>
<accession>A0A0N5D9F7</accession>
<sequence>MDHRQLCLFTLLLISVWDLSSLQKLPGSQDLLALLKTLNFPFPNVLPKLPLLPIPGRKKLYGLPPLPNYSPRNLIRSTLFPIPALLFKPLTFPRITLPPLPKFDNYGINTIPELPPQHESIYNGMFAPDGSLIKKNKNDSSKDKGTETNQFYNQEKSEDTNETMQGSRKVRAETATSPIVHDDQDRHIDEKLLNDQEYDQNLANFLWQNIAKRSNDQVFQSARTTDSIIIDKITHKSIKKATPVPALHSLNAEEALTTSTQKSELTELKVKSTTLTRLAIVNSKEEVRADNDENELLSNKSEIDSIHVYPMELTNNQGGIIQSKDKRASTNPIFDQTTIRPIIEAFHSIILNRQISQNRKSEIPPENMQPNSQYPSPIGQNKLAREWDTNSFQDQLCTEEFASSSCNTHHNFENITQKLLSEKYNTKSSTDQNIMRQAVSSAQAQYYSNFHKPITKAQSVRKYEETFIPLSRSSKNQSYTNQLTVLLAPVDVQSQLQQSNQAVSFSTNNSDHRTYLLAFDYYMNGI</sequence>
<proteinExistence type="predicted"/>
<evidence type="ECO:0000256" key="1">
    <source>
        <dbReference type="SAM" id="MobiDB-lite"/>
    </source>
</evidence>
<gene>
    <name evidence="3" type="ORF">TCLT_LOCUS9755</name>
</gene>
<evidence type="ECO:0000313" key="3">
    <source>
        <dbReference type="EMBL" id="VDN07411.1"/>
    </source>
</evidence>
<dbReference type="OrthoDB" id="5874170at2759"/>
<dbReference type="Proteomes" id="UP000276776">
    <property type="component" value="Unassembled WGS sequence"/>
</dbReference>